<name>A0ACC1PPG8_9PEZI</name>
<sequence length="1430" mass="159203">MPDDGILLASSGLGLGIVAAFSIPAVIHVTKQARLKPTRQSGYADKDGQSNEEALKAFSTKLPKASILILSIIGLCISIAIAVLSTLSPRGEGDGLFIENWLAVPGWALLTFQAICIAASRDSVHAYDLGIYSMASCIALAGLLAAQDNRVAAHLWKHDGFLFGIHIAEILTAICLGFASLTIPRRPDVFYEGELVDRLYTVSAWNRYNWSWASGVLGLATKKKNLDLTDLPRPDHYARSKDNVTRWEKQGFTYPLWISVLVAHKWAFALQWGLSLVTAVLNFAPQWVILQLLHLLEQRTGNESIGFEGWMWAVWLMVSIIAQSWVETLVFWLSWAELCIPIRAELSALIFHKALKRKDVKEASKKKTSASADPFVPGPEGRTSSTEQPEVDESCEDEMALLNKNKQTTVNLIGVDAKRVSDFANFNWFIPSSVFKLIVSLIFLLDLLGWKALVAGFATMLVVTPVNVYYSKKYSDAQDKLMHVRDEKLGIVAEALQGIRQIKFSALESQWENKIGLVRERELKCVWDAFRFDVMLFACWITSPILLAAVSLAVYAALHGSLTPSVAFVSLSVFKALELTLSIIPELTTDLLDAWVSIKRIGAYLQGAEISEITREADEISFANASIAWPSNADPASKDQDPDRFILRDINVAFPKGELSVISGKTGSGKSLMLAAILGEVDLLSGEIAKPRAPPLQDRHDYKANRDNWIIPGATAYVAQIPWIENATVRDNILFGLPYDPYRYRKTTEVCALTKDIEMFSDGDETEIGANGINLSGGQKWRITLARAIYSRAGILVLDDIFSAVDAHVGRHIFEECLNGELGVGRTRILVTHHVALCESKTKYLIELGDGRVLNAGLISELEETGTLEQIRSHEEGQQDARFEEIIRDEEETTAVDSEEISQIDIDAPEEPLVKVLSNARKPRKFVEEEKKEEGAIKAQVYSTYLKYSGSWPFWTGAVAIFLVVQALTVGRSWWLRVWTSVYEDEKPQAPQDVQTYAYQYTLQQTAVNTMFKPMSVNPGHGINFYLGIYVALSVVASVLATLRWYYIFRGSVRASRALFARLNFIVLRAPLRWLDTVPVGRVLNRFTADFHSVDTHLAYAVAFAASAFLNLLGVVVAGLFVSPVILFLAFVLLGIAVLFANQYLHAARSVKRMESITKSPVFEQFGSALTGVLTIRSFSKAETYIERMYRRLDDWTVTTWHLWLFNRWMGWRMSIVGSLFAFFVTIFILINPDMDSALAGFALSFALEFSGHVMWTIRHYANAELEMNAAERVVEYTELPTEDLGGVRPPAAWPTEGRVEVNDLVVSYADDLPPVLKGLNFSINRNERVGVIGRTGAGKSSLTLAFFRFVEAQSGSILIDGVDISKIRLHDLRSRLAIIPQDPVLFSGTVRSNLDPFDNHTDAELFDSLARVHLISEDETSPGTPVYYV</sequence>
<organism evidence="1 2">
    <name type="scientific">Xylaria curta</name>
    <dbReference type="NCBI Taxonomy" id="42375"/>
    <lineage>
        <taxon>Eukaryota</taxon>
        <taxon>Fungi</taxon>
        <taxon>Dikarya</taxon>
        <taxon>Ascomycota</taxon>
        <taxon>Pezizomycotina</taxon>
        <taxon>Sordariomycetes</taxon>
        <taxon>Xylariomycetidae</taxon>
        <taxon>Xylariales</taxon>
        <taxon>Xylariaceae</taxon>
        <taxon>Xylaria</taxon>
    </lineage>
</organism>
<keyword evidence="2" id="KW-1185">Reference proteome</keyword>
<dbReference type="EMBL" id="JAPDGR010000068">
    <property type="protein sequence ID" value="KAJ2997138.1"/>
    <property type="molecule type" value="Genomic_DNA"/>
</dbReference>
<proteinExistence type="predicted"/>
<reference evidence="1" key="1">
    <citation type="submission" date="2022-10" db="EMBL/GenBank/DDBJ databases">
        <title>Genome Sequence of Xylaria curta.</title>
        <authorList>
            <person name="Buettner E."/>
        </authorList>
    </citation>
    <scope>NUCLEOTIDE SEQUENCE</scope>
    <source>
        <strain evidence="1">Babe10</strain>
    </source>
</reference>
<dbReference type="Proteomes" id="UP001143856">
    <property type="component" value="Unassembled WGS sequence"/>
</dbReference>
<evidence type="ECO:0000313" key="2">
    <source>
        <dbReference type="Proteomes" id="UP001143856"/>
    </source>
</evidence>
<comment type="caution">
    <text evidence="1">The sequence shown here is derived from an EMBL/GenBank/DDBJ whole genome shotgun (WGS) entry which is preliminary data.</text>
</comment>
<evidence type="ECO:0000313" key="1">
    <source>
        <dbReference type="EMBL" id="KAJ2997138.1"/>
    </source>
</evidence>
<accession>A0ACC1PPG8</accession>
<protein>
    <submittedName>
        <fullName evidence="1">Uncharacterized protein</fullName>
    </submittedName>
</protein>
<gene>
    <name evidence="1" type="ORF">NUW58_g745</name>
</gene>